<comment type="caution">
    <text evidence="2">The sequence shown here is derived from an EMBL/GenBank/DDBJ whole genome shotgun (WGS) entry which is preliminary data.</text>
</comment>
<dbReference type="AlphaFoldDB" id="A0AAV0WZP3"/>
<evidence type="ECO:0000313" key="2">
    <source>
        <dbReference type="EMBL" id="CAI6361246.1"/>
    </source>
</evidence>
<accession>A0AAV0WZP3</accession>
<organism evidence="2 3">
    <name type="scientific">Macrosiphum euphorbiae</name>
    <name type="common">potato aphid</name>
    <dbReference type="NCBI Taxonomy" id="13131"/>
    <lineage>
        <taxon>Eukaryota</taxon>
        <taxon>Metazoa</taxon>
        <taxon>Ecdysozoa</taxon>
        <taxon>Arthropoda</taxon>
        <taxon>Hexapoda</taxon>
        <taxon>Insecta</taxon>
        <taxon>Pterygota</taxon>
        <taxon>Neoptera</taxon>
        <taxon>Paraneoptera</taxon>
        <taxon>Hemiptera</taxon>
        <taxon>Sternorrhyncha</taxon>
        <taxon>Aphidomorpha</taxon>
        <taxon>Aphidoidea</taxon>
        <taxon>Aphididae</taxon>
        <taxon>Macrosiphini</taxon>
        <taxon>Macrosiphum</taxon>
    </lineage>
</organism>
<feature type="compositionally biased region" description="Polar residues" evidence="1">
    <location>
        <begin position="1"/>
        <end position="23"/>
    </location>
</feature>
<feature type="region of interest" description="Disordered" evidence="1">
    <location>
        <begin position="1"/>
        <end position="58"/>
    </location>
</feature>
<protein>
    <submittedName>
        <fullName evidence="2">Uncharacterized protein</fullName>
    </submittedName>
</protein>
<dbReference type="Proteomes" id="UP001160148">
    <property type="component" value="Unassembled WGS sequence"/>
</dbReference>
<keyword evidence="3" id="KW-1185">Reference proteome</keyword>
<evidence type="ECO:0000313" key="3">
    <source>
        <dbReference type="Proteomes" id="UP001160148"/>
    </source>
</evidence>
<proteinExistence type="predicted"/>
<reference evidence="2 3" key="1">
    <citation type="submission" date="2023-01" db="EMBL/GenBank/DDBJ databases">
        <authorList>
            <person name="Whitehead M."/>
        </authorList>
    </citation>
    <scope>NUCLEOTIDE SEQUENCE [LARGE SCALE GENOMIC DNA]</scope>
</reference>
<dbReference type="EMBL" id="CARXXK010000003">
    <property type="protein sequence ID" value="CAI6361246.1"/>
    <property type="molecule type" value="Genomic_DNA"/>
</dbReference>
<evidence type="ECO:0000256" key="1">
    <source>
        <dbReference type="SAM" id="MobiDB-lite"/>
    </source>
</evidence>
<gene>
    <name evidence="2" type="ORF">MEUPH1_LOCUS16451</name>
</gene>
<sequence>MVYRPQQSAHPSASGPATASQNAFPALGPDFRDAGHTPRTFPEAGTPATIRRPTGSQSDLVRQRHLPPVFGELRTSTRLRQIVANGLFDKIQIIIEVPNYYLFYRIPIFITIL</sequence>
<name>A0AAV0WZP3_9HEMI</name>